<protein>
    <submittedName>
        <fullName evidence="1">Uncharacterized protein</fullName>
    </submittedName>
</protein>
<dbReference type="AlphaFoldDB" id="J9GE20"/>
<proteinExistence type="predicted"/>
<accession>J9GE20</accession>
<evidence type="ECO:0000313" key="1">
    <source>
        <dbReference type="EMBL" id="EJX05567.1"/>
    </source>
</evidence>
<name>J9GE20_9ZZZZ</name>
<sequence length="50" mass="5790">MHADICFQHFQSVNLHSCIVKSHFLIGFLRVNFCPLHTALLSGCMHQYPF</sequence>
<gene>
    <name evidence="1" type="ORF">EVA_06324</name>
</gene>
<comment type="caution">
    <text evidence="1">The sequence shown here is derived from an EMBL/GenBank/DDBJ whole genome shotgun (WGS) entry which is preliminary data.</text>
</comment>
<reference evidence="1" key="1">
    <citation type="journal article" date="2012" name="PLoS ONE">
        <title>Gene sets for utilization of primary and secondary nutrition supplies in the distal gut of endangered iberian lynx.</title>
        <authorList>
            <person name="Alcaide M."/>
            <person name="Messina E."/>
            <person name="Richter M."/>
            <person name="Bargiela R."/>
            <person name="Peplies J."/>
            <person name="Huws S.A."/>
            <person name="Newbold C.J."/>
            <person name="Golyshin P.N."/>
            <person name="Simon M.A."/>
            <person name="Lopez G."/>
            <person name="Yakimov M.M."/>
            <person name="Ferrer M."/>
        </authorList>
    </citation>
    <scope>NUCLEOTIDE SEQUENCE</scope>
</reference>
<organism evidence="1">
    <name type="scientific">gut metagenome</name>
    <dbReference type="NCBI Taxonomy" id="749906"/>
    <lineage>
        <taxon>unclassified sequences</taxon>
        <taxon>metagenomes</taxon>
        <taxon>organismal metagenomes</taxon>
    </lineage>
</organism>
<dbReference type="EMBL" id="AMCI01001435">
    <property type="protein sequence ID" value="EJX05567.1"/>
    <property type="molecule type" value="Genomic_DNA"/>
</dbReference>